<dbReference type="RefSeq" id="WP_006963551.1">
    <property type="nucleotide sequence ID" value="NZ_APJX01000001.1"/>
</dbReference>
<dbReference type="EMBL" id="APJX01000004">
    <property type="protein sequence ID" value="EMS79554.1"/>
    <property type="molecule type" value="Genomic_DNA"/>
</dbReference>
<keyword evidence="3" id="KW-1185">Reference proteome</keyword>
<name>S0G248_9BACT</name>
<reference evidence="1 3" key="1">
    <citation type="journal article" date="2013" name="Genome Announc.">
        <title>Draft Genome Sequence of Desulfotignum phosphitoxidans DSM 13687 Strain FiPS-3.</title>
        <authorList>
            <person name="Poehlein A."/>
            <person name="Daniel R."/>
            <person name="Simeonova D.D."/>
        </authorList>
    </citation>
    <scope>NUCLEOTIDE SEQUENCE [LARGE SCALE GENOMIC DNA]</scope>
    <source>
        <strain evidence="1 3">DSM 13687</strain>
    </source>
</reference>
<dbReference type="EMBL" id="APJX01000001">
    <property type="protein sequence ID" value="EMS80966.1"/>
    <property type="molecule type" value="Genomic_DNA"/>
</dbReference>
<comment type="caution">
    <text evidence="1">The sequence shown here is derived from an EMBL/GenBank/DDBJ whole genome shotgun (WGS) entry which is preliminary data.</text>
</comment>
<gene>
    <name evidence="2" type="ORF">Dpo_1c00970</name>
    <name evidence="1" type="ORF">Dpo_4c01010</name>
</gene>
<protein>
    <recommendedName>
        <fullName evidence="4">Transposase</fullName>
    </recommendedName>
</protein>
<evidence type="ECO:0008006" key="4">
    <source>
        <dbReference type="Google" id="ProtNLM"/>
    </source>
</evidence>
<evidence type="ECO:0000313" key="3">
    <source>
        <dbReference type="Proteomes" id="UP000014216"/>
    </source>
</evidence>
<evidence type="ECO:0000313" key="1">
    <source>
        <dbReference type="EMBL" id="EMS79554.1"/>
    </source>
</evidence>
<evidence type="ECO:0000313" key="2">
    <source>
        <dbReference type="EMBL" id="EMS80966.1"/>
    </source>
</evidence>
<proteinExistence type="predicted"/>
<organism evidence="1 3">
    <name type="scientific">Desulfotignum phosphitoxidans DSM 13687</name>
    <dbReference type="NCBI Taxonomy" id="1286635"/>
    <lineage>
        <taxon>Bacteria</taxon>
        <taxon>Pseudomonadati</taxon>
        <taxon>Thermodesulfobacteriota</taxon>
        <taxon>Desulfobacteria</taxon>
        <taxon>Desulfobacterales</taxon>
        <taxon>Desulfobacteraceae</taxon>
        <taxon>Desulfotignum</taxon>
    </lineage>
</organism>
<sequence>MNTGTKLGFSNLRKSVSARVNEIAEIEMRQVGKIKHSMHDACLSALAMMYFQDASMLEFQRRLQEQTQMNNLQTLFQVETIPKDNQLRDIIDAIPSQKLLPIFNDFFRLLQRGNQLQPFQFLDEGYLLPIDGTQYFSSETINCPSCLTKGYKNGTINYSHKVLGASIVHPEKKQVVPLAPEPIKNSDGSKKQDCEINAGKRFLNRIRQEHPKLEIVITADDLYSRQPFIEALNQNKMSYILIAKPSSHKVLFDQLIEKEDLDQAHLLEWQDNEGAIHRYEWINDIRLNGNKSAPLVNFFEYSIIRDGDKITYKNSWVTDIRVTGNNVKKLVKAGRAKWKIENENFNTLKNLGYHAEHNYGHGKKNLSFNFFLFTLLAFFMHQIIELKDPLYQIARAKFSAKKEFWNQLRCTIRVIIFENWESLLGFVISPPTDIRAP</sequence>
<dbReference type="Proteomes" id="UP000014216">
    <property type="component" value="Unassembled WGS sequence"/>
</dbReference>
<dbReference type="AlphaFoldDB" id="S0G248"/>
<accession>S0G248</accession>